<dbReference type="OrthoDB" id="199596at2759"/>
<reference evidence="9" key="2">
    <citation type="submission" date="2025-08" db="UniProtKB">
        <authorList>
            <consortium name="RefSeq"/>
        </authorList>
    </citation>
    <scope>IDENTIFICATION</scope>
</reference>
<evidence type="ECO:0000313" key="9">
    <source>
        <dbReference type="RefSeq" id="XP_016682790.1"/>
    </source>
</evidence>
<dbReference type="PROSITE" id="PS00674">
    <property type="entry name" value="AAA"/>
    <property type="match status" value="1"/>
</dbReference>
<feature type="domain" description="AAA+ ATPase" evidence="7">
    <location>
        <begin position="382"/>
        <end position="515"/>
    </location>
</feature>
<feature type="signal peptide" evidence="6">
    <location>
        <begin position="1"/>
        <end position="21"/>
    </location>
</feature>
<evidence type="ECO:0000256" key="2">
    <source>
        <dbReference type="ARBA" id="ARBA00022840"/>
    </source>
</evidence>
<accession>A0A1U8IXH6</accession>
<dbReference type="GO" id="GO:0016887">
    <property type="term" value="F:ATP hydrolysis activity"/>
    <property type="evidence" value="ECO:0007669"/>
    <property type="project" value="InterPro"/>
</dbReference>
<name>A0A1U8IXH6_GOSHI</name>
<feature type="coiled-coil region" evidence="4">
    <location>
        <begin position="123"/>
        <end position="163"/>
    </location>
</feature>
<dbReference type="Gene3D" id="3.40.50.300">
    <property type="entry name" value="P-loop containing nucleotide triphosphate hydrolases"/>
    <property type="match status" value="1"/>
</dbReference>
<sequence length="626" mass="69806">MSASRLSSCVALAAAAAAAAAASTLQNPAYADSPFRFNPFSSSSSSIPPGSQAEQSSNAKEESEEPKGAGFDPEALERGAKALREINNSPNAKQVFNLMREQERSRLAELAAEKAHHEAIQSQADIERQRKLAEEQRNLMQQQAQAKAQMLRYEDELARKRMQTDHEAQRKHNAELVKMQEESSIRKEQARRATEEQIQAQQRQTEKERAEIERETIRVKAMAEAEGRAHEAKLTEDHNRRMLIERVNGEREKWLAAINTTFSHIEGGFRTLLTDRNKLVMTVGGVTALAAGVYTTREGARVTWGYINRILGQPSLIRESSIAKFPWSGMMSQARNRILNYSTAATVESKQSLENVVLHPSLKRRIEHLARATANTKTHQAPFRNMLFYGPPGTGKTLVAREIAQKSGLDYAMMTGGDVAPLGAQAVTKIHEIFDWAKKSKKGLLLFIDEADAFLCERNSIHMSEAQRSALNALLFRTGDQSRDIVLVLATNRPGDLDSAITDRIDDVIEFPLPGEEERFQLLKLYLNKYLGGESDSTSKWGALLNKKPQKITIEDLPEDVIREAAKMTEGFSGREIAKLVASIQAAVYGRSDCRLDSQLFKEIVNYKVTEHHQRIKLASEGGVPS</sequence>
<dbReference type="SMART" id="SM00382">
    <property type="entry name" value="AAA"/>
    <property type="match status" value="1"/>
</dbReference>
<evidence type="ECO:0000256" key="6">
    <source>
        <dbReference type="SAM" id="SignalP"/>
    </source>
</evidence>
<feature type="region of interest" description="Disordered" evidence="5">
    <location>
        <begin position="32"/>
        <end position="73"/>
    </location>
</feature>
<proteinExistence type="inferred from homology"/>
<keyword evidence="4" id="KW-0175">Coiled coil</keyword>
<dbReference type="InterPro" id="IPR003960">
    <property type="entry name" value="ATPase_AAA_CS"/>
</dbReference>
<evidence type="ECO:0000256" key="1">
    <source>
        <dbReference type="ARBA" id="ARBA00022741"/>
    </source>
</evidence>
<comment type="similarity">
    <text evidence="3">Belongs to the AAA ATPase family.</text>
</comment>
<dbReference type="OMA" id="HMSESQR"/>
<dbReference type="SMR" id="A0A1U8IXH6"/>
<dbReference type="InterPro" id="IPR003593">
    <property type="entry name" value="AAA+_ATPase"/>
</dbReference>
<dbReference type="Pfam" id="PF00004">
    <property type="entry name" value="AAA"/>
    <property type="match status" value="1"/>
</dbReference>
<dbReference type="STRING" id="3635.A0A1U8IXH6"/>
<gene>
    <name evidence="9" type="primary">LOC107901343</name>
</gene>
<evidence type="ECO:0000259" key="7">
    <source>
        <dbReference type="SMART" id="SM00382"/>
    </source>
</evidence>
<evidence type="ECO:0000256" key="4">
    <source>
        <dbReference type="SAM" id="Coils"/>
    </source>
</evidence>
<dbReference type="Proteomes" id="UP000818029">
    <property type="component" value="Chromosome A11"/>
</dbReference>
<keyword evidence="6" id="KW-0732">Signal</keyword>
<evidence type="ECO:0000313" key="8">
    <source>
        <dbReference type="Proteomes" id="UP000818029"/>
    </source>
</evidence>
<dbReference type="AlphaFoldDB" id="A0A1U8IXH6"/>
<dbReference type="Pfam" id="PF12037">
    <property type="entry name" value="ATAD3_N"/>
    <property type="match status" value="1"/>
</dbReference>
<keyword evidence="8" id="KW-1185">Reference proteome</keyword>
<evidence type="ECO:0000256" key="5">
    <source>
        <dbReference type="SAM" id="MobiDB-lite"/>
    </source>
</evidence>
<organism evidence="8 9">
    <name type="scientific">Gossypium hirsutum</name>
    <name type="common">Upland cotton</name>
    <name type="synonym">Gossypium mexicanum</name>
    <dbReference type="NCBI Taxonomy" id="3635"/>
    <lineage>
        <taxon>Eukaryota</taxon>
        <taxon>Viridiplantae</taxon>
        <taxon>Streptophyta</taxon>
        <taxon>Embryophyta</taxon>
        <taxon>Tracheophyta</taxon>
        <taxon>Spermatophyta</taxon>
        <taxon>Magnoliopsida</taxon>
        <taxon>eudicotyledons</taxon>
        <taxon>Gunneridae</taxon>
        <taxon>Pentapetalae</taxon>
        <taxon>rosids</taxon>
        <taxon>malvids</taxon>
        <taxon>Malvales</taxon>
        <taxon>Malvaceae</taxon>
        <taxon>Malvoideae</taxon>
        <taxon>Gossypium</taxon>
    </lineage>
</organism>
<dbReference type="InterPro" id="IPR021911">
    <property type="entry name" value="ATAD3_N"/>
</dbReference>
<reference evidence="8" key="1">
    <citation type="journal article" date="2020" name="Nat. Genet.">
        <title>Genomic diversifications of five Gossypium allopolyploid species and their impact on cotton improvement.</title>
        <authorList>
            <person name="Chen Z.J."/>
            <person name="Sreedasyam A."/>
            <person name="Ando A."/>
            <person name="Song Q."/>
            <person name="De Santiago L.M."/>
            <person name="Hulse-Kemp A.M."/>
            <person name="Ding M."/>
            <person name="Ye W."/>
            <person name="Kirkbride R.C."/>
            <person name="Jenkins J."/>
            <person name="Plott C."/>
            <person name="Lovell J."/>
            <person name="Lin Y.M."/>
            <person name="Vaughn R."/>
            <person name="Liu B."/>
            <person name="Simpson S."/>
            <person name="Scheffler B.E."/>
            <person name="Wen L."/>
            <person name="Saski C.A."/>
            <person name="Grover C.E."/>
            <person name="Hu G."/>
            <person name="Conover J.L."/>
            <person name="Carlson J.W."/>
            <person name="Shu S."/>
            <person name="Boston L.B."/>
            <person name="Williams M."/>
            <person name="Peterson D.G."/>
            <person name="McGee K."/>
            <person name="Jones D.C."/>
            <person name="Wendel J.F."/>
            <person name="Stelly D.M."/>
            <person name="Grimwood J."/>
            <person name="Schmutz J."/>
        </authorList>
    </citation>
    <scope>NUCLEOTIDE SEQUENCE [LARGE SCALE GENOMIC DNA]</scope>
    <source>
        <strain evidence="8">cv. TM-1</strain>
    </source>
</reference>
<dbReference type="InterPro" id="IPR003959">
    <property type="entry name" value="ATPase_AAA_core"/>
</dbReference>
<dbReference type="FunFam" id="3.40.50.300:FF:000595">
    <property type="entry name" value="ATPase family AAA domain-containing protein 3"/>
    <property type="match status" value="1"/>
</dbReference>
<dbReference type="SUPFAM" id="SSF52540">
    <property type="entry name" value="P-loop containing nucleoside triphosphate hydrolases"/>
    <property type="match status" value="1"/>
</dbReference>
<dbReference type="InterPro" id="IPR027417">
    <property type="entry name" value="P-loop_NTPase"/>
</dbReference>
<dbReference type="GO" id="GO:0005739">
    <property type="term" value="C:mitochondrion"/>
    <property type="evidence" value="ECO:0000318"/>
    <property type="project" value="GO_Central"/>
</dbReference>
<feature type="compositionally biased region" description="Low complexity" evidence="5">
    <location>
        <begin position="33"/>
        <end position="51"/>
    </location>
</feature>
<protein>
    <submittedName>
        <fullName evidence="9">ATPase family AAA domain-containing protein 3C</fullName>
    </submittedName>
</protein>
<feature type="chain" id="PRO_5010584348" evidence="6">
    <location>
        <begin position="22"/>
        <end position="626"/>
    </location>
</feature>
<dbReference type="GO" id="GO:0008270">
    <property type="term" value="F:zinc ion binding"/>
    <property type="evidence" value="ECO:0007669"/>
    <property type="project" value="TreeGrafter"/>
</dbReference>
<dbReference type="PANTHER" id="PTHR23075">
    <property type="entry name" value="PUTATIVE ATP-ASE"/>
    <property type="match status" value="1"/>
</dbReference>
<feature type="coiled-coil region" evidence="4">
    <location>
        <begin position="191"/>
        <end position="218"/>
    </location>
</feature>
<keyword evidence="1 3" id="KW-0547">Nucleotide-binding</keyword>
<dbReference type="GO" id="GO:0007005">
    <property type="term" value="P:mitochondrion organization"/>
    <property type="evidence" value="ECO:0000318"/>
    <property type="project" value="GO_Central"/>
</dbReference>
<dbReference type="PANTHER" id="PTHR23075:SF13">
    <property type="entry name" value="AAA-TYPE ATPASE FAMILY PROTEIN"/>
    <property type="match status" value="1"/>
</dbReference>
<dbReference type="KEGG" id="ghi:107901343"/>
<evidence type="ECO:0000256" key="3">
    <source>
        <dbReference type="RuleBase" id="RU003651"/>
    </source>
</evidence>
<dbReference type="GO" id="GO:0005524">
    <property type="term" value="F:ATP binding"/>
    <property type="evidence" value="ECO:0007669"/>
    <property type="project" value="UniProtKB-KW"/>
</dbReference>
<dbReference type="RefSeq" id="XP_016682790.1">
    <property type="nucleotide sequence ID" value="XM_016827301.2"/>
</dbReference>
<dbReference type="PaxDb" id="3635-A0A1U8IXH6"/>
<keyword evidence="2 3" id="KW-0067">ATP-binding</keyword>
<dbReference type="GeneID" id="107901343"/>